<dbReference type="RefSeq" id="WP_120243409.1">
    <property type="nucleotide sequence ID" value="NZ_RAPO01000001.1"/>
</dbReference>
<dbReference type="OrthoDB" id="9187at2157"/>
<evidence type="ECO:0000313" key="3">
    <source>
        <dbReference type="Proteomes" id="UP000283805"/>
    </source>
</evidence>
<evidence type="ECO:0000256" key="1">
    <source>
        <dbReference type="SAM" id="MobiDB-lite"/>
    </source>
</evidence>
<reference evidence="2 3" key="1">
    <citation type="submission" date="2018-09" db="EMBL/GenBank/DDBJ databases">
        <title>Genomic Encyclopedia of Archaeal and Bacterial Type Strains, Phase II (KMG-II): from individual species to whole genera.</title>
        <authorList>
            <person name="Goeker M."/>
        </authorList>
    </citation>
    <scope>NUCLEOTIDE SEQUENCE [LARGE SCALE GENOMIC DNA]</scope>
    <source>
        <strain evidence="2 3">DSM 13151</strain>
    </source>
</reference>
<evidence type="ECO:0000313" key="2">
    <source>
        <dbReference type="EMBL" id="RKD97930.1"/>
    </source>
</evidence>
<accession>A0A3R7HZV5</accession>
<dbReference type="EMBL" id="RAPO01000001">
    <property type="protein sequence ID" value="RKD97930.1"/>
    <property type="molecule type" value="Genomic_DNA"/>
</dbReference>
<feature type="compositionally biased region" description="Acidic residues" evidence="1">
    <location>
        <begin position="57"/>
        <end position="70"/>
    </location>
</feature>
<name>A0A3R7HZV5_9EURY</name>
<comment type="caution">
    <text evidence="2">The sequence shown here is derived from an EMBL/GenBank/DDBJ whole genome shotgun (WGS) entry which is preliminary data.</text>
</comment>
<protein>
    <submittedName>
        <fullName evidence="2">Uncharacterized protein</fullName>
    </submittedName>
</protein>
<gene>
    <name evidence="2" type="ORF">ATJ93_0928</name>
</gene>
<feature type="region of interest" description="Disordered" evidence="1">
    <location>
        <begin position="47"/>
        <end position="70"/>
    </location>
</feature>
<dbReference type="Proteomes" id="UP000283805">
    <property type="component" value="Unassembled WGS sequence"/>
</dbReference>
<organism evidence="2 3">
    <name type="scientific">Halopiger aswanensis</name>
    <dbReference type="NCBI Taxonomy" id="148449"/>
    <lineage>
        <taxon>Archaea</taxon>
        <taxon>Methanobacteriati</taxon>
        <taxon>Methanobacteriota</taxon>
        <taxon>Stenosarchaea group</taxon>
        <taxon>Halobacteria</taxon>
        <taxon>Halobacteriales</taxon>
        <taxon>Natrialbaceae</taxon>
        <taxon>Halopiger</taxon>
    </lineage>
</organism>
<dbReference type="AlphaFoldDB" id="A0A3R7HZV5"/>
<keyword evidence="3" id="KW-1185">Reference proteome</keyword>
<sequence length="70" mass="7692">MGTDTEPADDENPLRDLVGFVDADELEGVRAQLSAFRAEINGQMDEAERFRNSNGELDTEQFLEGDDSAA</sequence>
<proteinExistence type="predicted"/>